<keyword evidence="1" id="KW-1133">Transmembrane helix</keyword>
<dbReference type="RefSeq" id="WP_152097190.1">
    <property type="nucleotide sequence ID" value="NZ_AP021861.1"/>
</dbReference>
<accession>A0A5K7X2S2</accession>
<protein>
    <submittedName>
        <fullName evidence="2">Uncharacterized protein</fullName>
    </submittedName>
</protein>
<organism evidence="2 3">
    <name type="scientific">Lacipirellula parvula</name>
    <dbReference type="NCBI Taxonomy" id="2650471"/>
    <lineage>
        <taxon>Bacteria</taxon>
        <taxon>Pseudomonadati</taxon>
        <taxon>Planctomycetota</taxon>
        <taxon>Planctomycetia</taxon>
        <taxon>Pirellulales</taxon>
        <taxon>Lacipirellulaceae</taxon>
        <taxon>Lacipirellula</taxon>
    </lineage>
</organism>
<sequence length="72" mass="7762">MFRSMFLALGVYSCLLGVEALAVERAVLKKPEGVPSAEQKVVVPPDWAPWSLMGGGAVVVLYSFTIPRRVNG</sequence>
<gene>
    <name evidence="2" type="ORF">PLANPX_0566</name>
</gene>
<dbReference type="AlphaFoldDB" id="A0A5K7X2S2"/>
<name>A0A5K7X2S2_9BACT</name>
<evidence type="ECO:0000313" key="3">
    <source>
        <dbReference type="Proteomes" id="UP000326837"/>
    </source>
</evidence>
<feature type="transmembrane region" description="Helical" evidence="1">
    <location>
        <begin position="47"/>
        <end position="66"/>
    </location>
</feature>
<keyword evidence="1" id="KW-0812">Transmembrane</keyword>
<dbReference type="EMBL" id="AP021861">
    <property type="protein sequence ID" value="BBO30954.1"/>
    <property type="molecule type" value="Genomic_DNA"/>
</dbReference>
<keyword evidence="1" id="KW-0472">Membrane</keyword>
<keyword evidence="3" id="KW-1185">Reference proteome</keyword>
<evidence type="ECO:0000256" key="1">
    <source>
        <dbReference type="SAM" id="Phobius"/>
    </source>
</evidence>
<proteinExistence type="predicted"/>
<evidence type="ECO:0000313" key="2">
    <source>
        <dbReference type="EMBL" id="BBO30954.1"/>
    </source>
</evidence>
<reference evidence="3" key="1">
    <citation type="submission" date="2019-10" db="EMBL/GenBank/DDBJ databases">
        <title>Lacipirellula parvula gen. nov., sp. nov., representing a lineage of planctomycetes widespread in freshwater anoxic habitats, and description of the family Lacipirellulaceae.</title>
        <authorList>
            <person name="Dedysh S.N."/>
            <person name="Kulichevskaya I.S."/>
            <person name="Beletsky A.V."/>
            <person name="Rakitin A.L."/>
            <person name="Mardanov A.V."/>
            <person name="Ivanova A.A."/>
            <person name="Saltykova V.X."/>
            <person name="Rijpstra W.I.C."/>
            <person name="Sinninghe Damste J.S."/>
            <person name="Ravin N.V."/>
        </authorList>
    </citation>
    <scope>NUCLEOTIDE SEQUENCE [LARGE SCALE GENOMIC DNA]</scope>
    <source>
        <strain evidence="3">PX69</strain>
    </source>
</reference>
<dbReference type="Proteomes" id="UP000326837">
    <property type="component" value="Chromosome"/>
</dbReference>
<dbReference type="KEGG" id="lpav:PLANPX_0566"/>